<dbReference type="PROSITE" id="PS51257">
    <property type="entry name" value="PROKAR_LIPOPROTEIN"/>
    <property type="match status" value="1"/>
</dbReference>
<protein>
    <submittedName>
        <fullName evidence="1">Uncharacterized protein</fullName>
    </submittedName>
</protein>
<proteinExistence type="predicted"/>
<sequence length="288" mass="32040">MRYRSRRGFYSGAERRNSKASVVSVAGYGCSILVDGSAVGDRRSPIEVDDKAVGGGEDCGCGAEKFEGVGGDTGPLIHKEDVCSVFVCRKEARIDGIGATRLQQDKKIFRREAANATVKKVGLQDRCATGTFQRRRLERGKSTMQSVLEASEVCNRNLLTCIDIKTHMHTFPLIRDLFLPKSCRAIYTSINSMDDNILCDKSANSFALYYAGVREPPKEKIRARKINYARRYVLVKLLHGKAEPLEIKPACPSKEVAGSSEIEVIHKKDAPNYRTRSRKGIPYRSPLF</sequence>
<dbReference type="EMBL" id="LR862132">
    <property type="protein sequence ID" value="CAD1837935.1"/>
    <property type="molecule type" value="Genomic_DNA"/>
</dbReference>
<reference evidence="1" key="1">
    <citation type="submission" date="2020-07" db="EMBL/GenBank/DDBJ databases">
        <authorList>
            <person name="Lin J."/>
        </authorList>
    </citation>
    <scope>NUCLEOTIDE SEQUENCE</scope>
</reference>
<name>A0A6V7Q4Y6_ANACO</name>
<accession>A0A6V7Q4Y6</accession>
<dbReference type="AlphaFoldDB" id="A0A6V7Q4Y6"/>
<organism evidence="1">
    <name type="scientific">Ananas comosus var. bracteatus</name>
    <name type="common">red pineapple</name>
    <dbReference type="NCBI Taxonomy" id="296719"/>
    <lineage>
        <taxon>Eukaryota</taxon>
        <taxon>Viridiplantae</taxon>
        <taxon>Streptophyta</taxon>
        <taxon>Embryophyta</taxon>
        <taxon>Tracheophyta</taxon>
        <taxon>Spermatophyta</taxon>
        <taxon>Magnoliopsida</taxon>
        <taxon>Liliopsida</taxon>
        <taxon>Poales</taxon>
        <taxon>Bromeliaceae</taxon>
        <taxon>Bromelioideae</taxon>
        <taxon>Ananas</taxon>
    </lineage>
</organism>
<gene>
    <name evidence="1" type="ORF">CB5_LOCUS21146</name>
</gene>
<evidence type="ECO:0000313" key="1">
    <source>
        <dbReference type="EMBL" id="CAD1837935.1"/>
    </source>
</evidence>